<dbReference type="OrthoDB" id="26567at2157"/>
<proteinExistence type="predicted"/>
<dbReference type="AlphaFoldDB" id="D2RF36"/>
<dbReference type="SUPFAM" id="SSF118310">
    <property type="entry name" value="AN1-like Zinc finger"/>
    <property type="match status" value="1"/>
</dbReference>
<evidence type="ECO:0000313" key="7">
    <source>
        <dbReference type="Proteomes" id="UP000001901"/>
    </source>
</evidence>
<keyword evidence="2" id="KW-0863">Zinc-finger</keyword>
<keyword evidence="4" id="KW-0472">Membrane</keyword>
<evidence type="ECO:0000256" key="1">
    <source>
        <dbReference type="ARBA" id="ARBA00022723"/>
    </source>
</evidence>
<dbReference type="HOGENOM" id="CLU_971816_0_0_2"/>
<evidence type="ECO:0000256" key="3">
    <source>
        <dbReference type="ARBA" id="ARBA00022833"/>
    </source>
</evidence>
<dbReference type="GeneID" id="8740377"/>
<dbReference type="KEGG" id="apo:Arcpr_1684"/>
<dbReference type="EMBL" id="CP001857">
    <property type="protein sequence ID" value="ADB58730.1"/>
    <property type="molecule type" value="Genomic_DNA"/>
</dbReference>
<dbReference type="eggNOG" id="arCOG01769">
    <property type="taxonomic scope" value="Archaea"/>
</dbReference>
<keyword evidence="1" id="KW-0479">Metal-binding</keyword>
<evidence type="ECO:0000313" key="6">
    <source>
        <dbReference type="EMBL" id="ADB58730.1"/>
    </source>
</evidence>
<protein>
    <submittedName>
        <fullName evidence="6">AN1-type Zinc finger protein</fullName>
    </submittedName>
</protein>
<organism evidence="6 7">
    <name type="scientific">Archaeoglobus profundus (strain DSM 5631 / JCM 9629 / NBRC 100127 / Av18)</name>
    <dbReference type="NCBI Taxonomy" id="572546"/>
    <lineage>
        <taxon>Archaea</taxon>
        <taxon>Methanobacteriati</taxon>
        <taxon>Methanobacteriota</taxon>
        <taxon>Archaeoglobi</taxon>
        <taxon>Archaeoglobales</taxon>
        <taxon>Archaeoglobaceae</taxon>
        <taxon>Archaeoglobus</taxon>
    </lineage>
</organism>
<accession>D2RF36</accession>
<feature type="transmembrane region" description="Helical" evidence="4">
    <location>
        <begin position="187"/>
        <end position="206"/>
    </location>
</feature>
<dbReference type="InterPro" id="IPR035896">
    <property type="entry name" value="AN1-like_Znf"/>
</dbReference>
<reference evidence="6 7" key="1">
    <citation type="journal article" date="2010" name="Stand. Genomic Sci.">
        <title>Complete genome sequence of Archaeoglobus profundus type strain (AV18).</title>
        <authorList>
            <person name="von Jan M."/>
            <person name="Lapidus A."/>
            <person name="Del Rio T.G."/>
            <person name="Copeland A."/>
            <person name="Tice H."/>
            <person name="Cheng J.F."/>
            <person name="Lucas S."/>
            <person name="Chen F."/>
            <person name="Nolan M."/>
            <person name="Goodwin L."/>
            <person name="Han C."/>
            <person name="Pitluck S."/>
            <person name="Liolios K."/>
            <person name="Ivanova N."/>
            <person name="Mavromatis K."/>
            <person name="Ovchinnikova G."/>
            <person name="Chertkov O."/>
            <person name="Pati A."/>
            <person name="Chen A."/>
            <person name="Palaniappan K."/>
            <person name="Land M."/>
            <person name="Hauser L."/>
            <person name="Chang Y.J."/>
            <person name="Jeffries C.D."/>
            <person name="Saunders E."/>
            <person name="Brettin T."/>
            <person name="Detter J.C."/>
            <person name="Chain P."/>
            <person name="Eichinger K."/>
            <person name="Huber H."/>
            <person name="Spring S."/>
            <person name="Rohde M."/>
            <person name="Goker M."/>
            <person name="Wirth R."/>
            <person name="Woyke T."/>
            <person name="Bristow J."/>
            <person name="Eisen J.A."/>
            <person name="Markowitz V."/>
            <person name="Hugenholtz P."/>
            <person name="Kyrpides N.C."/>
            <person name="Klenk H.P."/>
        </authorList>
    </citation>
    <scope>NUCLEOTIDE SEQUENCE [LARGE SCALE GENOMIC DNA]</scope>
    <source>
        <strain evidence="7">DSM 5631 / JCM 9629 / NBRC 100127 / Av18</strain>
    </source>
</reference>
<dbReference type="STRING" id="572546.Arcpr_1684"/>
<dbReference type="GO" id="GO:0008270">
    <property type="term" value="F:zinc ion binding"/>
    <property type="evidence" value="ECO:0007669"/>
    <property type="project" value="UniProtKB-KW"/>
</dbReference>
<dbReference type="RefSeq" id="WP_012941065.1">
    <property type="nucleotide sequence ID" value="NC_013741.1"/>
</dbReference>
<dbReference type="SMART" id="SM00154">
    <property type="entry name" value="ZnF_AN1"/>
    <property type="match status" value="1"/>
</dbReference>
<keyword evidence="4" id="KW-1133">Transmembrane helix</keyword>
<dbReference type="PaxDb" id="572546-Arcpr_1684"/>
<sequence>MRVAVSMMVLALLFMLFGSTIVQANNLEISYTIHENHNACGGKSKYLVEIRVYNPTDEYITGLIHTYVFKDKEIYTHCEPKDLVNGFYVKPHETSVYRYYYTDLPKSGSLFVSLSIGSKKEKYVLPFSLPLTPATTLTTVTTATTLQLQNVERSTNIFQKVSQELNYYLLTVYNSLGLRKYIQYDHFLYALTTVLVLAVGSVVVAYQKRKKAYRFYIDRYEEAFSEYSRPYKISSLKLFAKCEKCEKWVYLPFRCNYCGNYFCGDHILPPNHNCPNIDEWRRKRPPEGGIYRYRFKKGL</sequence>
<dbReference type="InterPro" id="IPR000058">
    <property type="entry name" value="Znf_AN1"/>
</dbReference>
<feature type="domain" description="AN1-type" evidence="5">
    <location>
        <begin position="242"/>
        <end position="279"/>
    </location>
</feature>
<dbReference type="Proteomes" id="UP000001901">
    <property type="component" value="Chromosome"/>
</dbReference>
<evidence type="ECO:0000256" key="2">
    <source>
        <dbReference type="ARBA" id="ARBA00022771"/>
    </source>
</evidence>
<gene>
    <name evidence="6" type="ordered locus">Arcpr_1684</name>
</gene>
<evidence type="ECO:0000256" key="4">
    <source>
        <dbReference type="SAM" id="Phobius"/>
    </source>
</evidence>
<dbReference type="Pfam" id="PF01428">
    <property type="entry name" value="zf-AN1"/>
    <property type="match status" value="1"/>
</dbReference>
<keyword evidence="3" id="KW-0862">Zinc</keyword>
<dbReference type="Gene3D" id="4.10.1110.10">
    <property type="entry name" value="AN1-like Zinc finger"/>
    <property type="match status" value="1"/>
</dbReference>
<name>D2RF36_ARCPA</name>
<keyword evidence="4" id="KW-0812">Transmembrane</keyword>
<keyword evidence="7" id="KW-1185">Reference proteome</keyword>
<evidence type="ECO:0000259" key="5">
    <source>
        <dbReference type="SMART" id="SM00154"/>
    </source>
</evidence>